<name>A0A369JJK6_HYPMA</name>
<dbReference type="Proteomes" id="UP000076154">
    <property type="component" value="Unassembled WGS sequence"/>
</dbReference>
<organism evidence="1 2">
    <name type="scientific">Hypsizygus marmoreus</name>
    <name type="common">White beech mushroom</name>
    <name type="synonym">Agaricus marmoreus</name>
    <dbReference type="NCBI Taxonomy" id="39966"/>
    <lineage>
        <taxon>Eukaryota</taxon>
        <taxon>Fungi</taxon>
        <taxon>Dikarya</taxon>
        <taxon>Basidiomycota</taxon>
        <taxon>Agaricomycotina</taxon>
        <taxon>Agaricomycetes</taxon>
        <taxon>Agaricomycetidae</taxon>
        <taxon>Agaricales</taxon>
        <taxon>Tricholomatineae</taxon>
        <taxon>Lyophyllaceae</taxon>
        <taxon>Hypsizygus</taxon>
    </lineage>
</organism>
<reference evidence="1" key="1">
    <citation type="submission" date="2018-04" db="EMBL/GenBank/DDBJ databases">
        <title>Whole genome sequencing of Hypsizygus marmoreus.</title>
        <authorList>
            <person name="Choi I.-G."/>
            <person name="Min B."/>
            <person name="Kim J.-G."/>
            <person name="Kim S."/>
            <person name="Oh Y.-L."/>
            <person name="Kong W.-S."/>
            <person name="Park H."/>
            <person name="Jeong J."/>
            <person name="Song E.-S."/>
        </authorList>
    </citation>
    <scope>NUCLEOTIDE SEQUENCE [LARGE SCALE GENOMIC DNA]</scope>
    <source>
        <strain evidence="1">51987-8</strain>
    </source>
</reference>
<evidence type="ECO:0000313" key="1">
    <source>
        <dbReference type="EMBL" id="RDB22391.1"/>
    </source>
</evidence>
<protein>
    <submittedName>
        <fullName evidence="1">Uncharacterized protein</fullName>
    </submittedName>
</protein>
<sequence>MAIGGDRLPRCNWGRRGCPGYGAEYPPRRWARRSAAIAFLVVIGVVEVVVEGCPRRCWAWRSAAIAFLVVIGDVRDVLAWCKVLSSSVGTAIGGA</sequence>
<evidence type="ECO:0000313" key="2">
    <source>
        <dbReference type="Proteomes" id="UP000076154"/>
    </source>
</evidence>
<comment type="caution">
    <text evidence="1">The sequence shown here is derived from an EMBL/GenBank/DDBJ whole genome shotgun (WGS) entry which is preliminary data.</text>
</comment>
<dbReference type="EMBL" id="LUEZ02000051">
    <property type="protein sequence ID" value="RDB22391.1"/>
    <property type="molecule type" value="Genomic_DNA"/>
</dbReference>
<dbReference type="AlphaFoldDB" id="A0A369JJK6"/>
<gene>
    <name evidence="1" type="ORF">Hypma_010465</name>
</gene>
<keyword evidence="2" id="KW-1185">Reference proteome</keyword>
<accession>A0A369JJK6</accession>
<proteinExistence type="predicted"/>
<dbReference type="InParanoid" id="A0A369JJK6"/>